<dbReference type="Proteomes" id="UP000271241">
    <property type="component" value="Unassembled WGS sequence"/>
</dbReference>
<evidence type="ECO:0000259" key="1">
    <source>
        <dbReference type="Pfam" id="PF00856"/>
    </source>
</evidence>
<dbReference type="STRING" id="78915.A0A4P9XQ41"/>
<dbReference type="SUPFAM" id="SSF82199">
    <property type="entry name" value="SET domain"/>
    <property type="match status" value="1"/>
</dbReference>
<dbReference type="InterPro" id="IPR046341">
    <property type="entry name" value="SET_dom_sf"/>
</dbReference>
<organism evidence="2 3">
    <name type="scientific">Thamnocephalis sphaerospora</name>
    <dbReference type="NCBI Taxonomy" id="78915"/>
    <lineage>
        <taxon>Eukaryota</taxon>
        <taxon>Fungi</taxon>
        <taxon>Fungi incertae sedis</taxon>
        <taxon>Zoopagomycota</taxon>
        <taxon>Zoopagomycotina</taxon>
        <taxon>Zoopagomycetes</taxon>
        <taxon>Zoopagales</taxon>
        <taxon>Sigmoideomycetaceae</taxon>
        <taxon>Thamnocephalis</taxon>
    </lineage>
</organism>
<dbReference type="EMBL" id="KZ992633">
    <property type="protein sequence ID" value="RKP08136.1"/>
    <property type="molecule type" value="Genomic_DNA"/>
</dbReference>
<dbReference type="AlphaFoldDB" id="A0A4P9XQ41"/>
<evidence type="ECO:0000313" key="3">
    <source>
        <dbReference type="Proteomes" id="UP000271241"/>
    </source>
</evidence>
<dbReference type="Pfam" id="PF00856">
    <property type="entry name" value="SET"/>
    <property type="match status" value="1"/>
</dbReference>
<dbReference type="Gene3D" id="3.90.1410.10">
    <property type="entry name" value="set domain protein methyltransferase, domain 1"/>
    <property type="match status" value="1"/>
</dbReference>
<dbReference type="OrthoDB" id="341421at2759"/>
<protein>
    <recommendedName>
        <fullName evidence="1">SET domain-containing protein</fullName>
    </recommendedName>
</protein>
<sequence>MATRDIQAGDCLVCVPESLLLTATQLRSHYSRELARCSTAPQTHTLMAYHVAAERVRGAEKSRIWPYISVLPGDFDTLPVCYPMSLRALLPDTVQEMAQQQRERIDLGFATLCSEFLHQNLSAPRITAETFEWGWLNDGSDTAMPGDCVAMAPFLDMLNHHPDAQMRAYFDTKTRCYTIRTDNTFHRGRQAFISYGPHDNCFLLGEYGFVTADNRYNHVLLGIKELRALADAVAKSTKETAQSALRERRGMRSRYDRRPVTVACTQVDAAADMDEKMRFLEQEGLLGDYALYSDGEIPLRLVNALRIWLLPQFRTENQETQRAIHIWRQSLYSEACSVDKLAQASGSQLVPESAVWMAVKMMLVQATRLAEDRLEQLRHLGTTLETRFQLGLTFTRQLWEESLAILRICLGTACRHLDCESIDTQHAG</sequence>
<feature type="domain" description="SET" evidence="1">
    <location>
        <begin position="2"/>
        <end position="196"/>
    </location>
</feature>
<dbReference type="PANTHER" id="PTHR13271">
    <property type="entry name" value="UNCHARACTERIZED PUTATIVE METHYLTRANSFERASE"/>
    <property type="match status" value="1"/>
</dbReference>
<keyword evidence="3" id="KW-1185">Reference proteome</keyword>
<proteinExistence type="predicted"/>
<accession>A0A4P9XQ41</accession>
<dbReference type="InterPro" id="IPR001214">
    <property type="entry name" value="SET_dom"/>
</dbReference>
<reference evidence="3" key="1">
    <citation type="journal article" date="2018" name="Nat. Microbiol.">
        <title>Leveraging single-cell genomics to expand the fungal tree of life.</title>
        <authorList>
            <person name="Ahrendt S.R."/>
            <person name="Quandt C.A."/>
            <person name="Ciobanu D."/>
            <person name="Clum A."/>
            <person name="Salamov A."/>
            <person name="Andreopoulos B."/>
            <person name="Cheng J.F."/>
            <person name="Woyke T."/>
            <person name="Pelin A."/>
            <person name="Henrissat B."/>
            <person name="Reynolds N.K."/>
            <person name="Benny G.L."/>
            <person name="Smith M.E."/>
            <person name="James T.Y."/>
            <person name="Grigoriev I.V."/>
        </authorList>
    </citation>
    <scope>NUCLEOTIDE SEQUENCE [LARGE SCALE GENOMIC DNA]</scope>
    <source>
        <strain evidence="3">RSA 1356</strain>
    </source>
</reference>
<dbReference type="PANTHER" id="PTHR13271:SF151">
    <property type="entry name" value="SET DOMAIN-CONTAINING PROTEIN 4"/>
    <property type="match status" value="1"/>
</dbReference>
<dbReference type="CDD" id="cd19177">
    <property type="entry name" value="SET_SETD4"/>
    <property type="match status" value="1"/>
</dbReference>
<evidence type="ECO:0000313" key="2">
    <source>
        <dbReference type="EMBL" id="RKP08136.1"/>
    </source>
</evidence>
<dbReference type="InterPro" id="IPR044429">
    <property type="entry name" value="SETD4_SET"/>
</dbReference>
<name>A0A4P9XQ41_9FUNG</name>
<gene>
    <name evidence="2" type="ORF">THASP1DRAFT_30053</name>
</gene>
<dbReference type="InterPro" id="IPR050600">
    <property type="entry name" value="SETD3_SETD6_MTase"/>
</dbReference>
<dbReference type="GO" id="GO:0016279">
    <property type="term" value="F:protein-lysine N-methyltransferase activity"/>
    <property type="evidence" value="ECO:0007669"/>
    <property type="project" value="InterPro"/>
</dbReference>